<name>A0ABR5ICA8_9ACTN</name>
<feature type="transmembrane region" description="Helical" evidence="2">
    <location>
        <begin position="134"/>
        <end position="155"/>
    </location>
</feature>
<dbReference type="Proteomes" id="UP000037247">
    <property type="component" value="Unassembled WGS sequence"/>
</dbReference>
<feature type="transmembrane region" description="Helical" evidence="2">
    <location>
        <begin position="25"/>
        <end position="47"/>
    </location>
</feature>
<proteinExistence type="predicted"/>
<dbReference type="EMBL" id="LDTZ01000017">
    <property type="protein sequence ID" value="KNA91221.1"/>
    <property type="molecule type" value="Genomic_DNA"/>
</dbReference>
<feature type="transmembrane region" description="Helical" evidence="2">
    <location>
        <begin position="110"/>
        <end position="128"/>
    </location>
</feature>
<accession>A0ABR5ICA8</accession>
<feature type="domain" description="Oxidoreductase molybdopterin-binding" evidence="3">
    <location>
        <begin position="257"/>
        <end position="410"/>
    </location>
</feature>
<dbReference type="Gene3D" id="3.90.420.10">
    <property type="entry name" value="Oxidoreductase, molybdopterin-binding domain"/>
    <property type="match status" value="1"/>
</dbReference>
<evidence type="ECO:0000313" key="5">
    <source>
        <dbReference type="Proteomes" id="UP000037247"/>
    </source>
</evidence>
<reference evidence="4 5" key="1">
    <citation type="submission" date="2015-05" db="EMBL/GenBank/DDBJ databases">
        <title>Draft genome sequence of the bacterium Gordonia jacobaea a new member of the Gordonia genus.</title>
        <authorList>
            <person name="Jimenez-Galisteo G."/>
            <person name="Dominguez A."/>
            <person name="Munoz E."/>
            <person name="Vinas M."/>
        </authorList>
    </citation>
    <scope>NUCLEOTIDE SEQUENCE [LARGE SCALE GENOMIC DNA]</scope>
    <source>
        <strain evidence="5">mv1</strain>
    </source>
</reference>
<evidence type="ECO:0000313" key="4">
    <source>
        <dbReference type="EMBL" id="KNA91221.1"/>
    </source>
</evidence>
<dbReference type="InterPro" id="IPR014756">
    <property type="entry name" value="Ig_E-set"/>
</dbReference>
<keyword evidence="2" id="KW-0472">Membrane</keyword>
<evidence type="ECO:0000256" key="1">
    <source>
        <dbReference type="SAM" id="MobiDB-lite"/>
    </source>
</evidence>
<feature type="transmembrane region" description="Helical" evidence="2">
    <location>
        <begin position="84"/>
        <end position="103"/>
    </location>
</feature>
<keyword evidence="2" id="KW-1133">Transmembrane helix</keyword>
<organism evidence="4 5">
    <name type="scientific">Gordonia jacobaea</name>
    <dbReference type="NCBI Taxonomy" id="122202"/>
    <lineage>
        <taxon>Bacteria</taxon>
        <taxon>Bacillati</taxon>
        <taxon>Actinomycetota</taxon>
        <taxon>Actinomycetes</taxon>
        <taxon>Mycobacteriales</taxon>
        <taxon>Gordoniaceae</taxon>
        <taxon>Gordonia</taxon>
    </lineage>
</organism>
<gene>
    <name evidence="4" type="ORF">ABW18_13195</name>
</gene>
<dbReference type="PANTHER" id="PTHR19372">
    <property type="entry name" value="SULFITE REDUCTASE"/>
    <property type="match status" value="1"/>
</dbReference>
<dbReference type="SUPFAM" id="SSF56524">
    <property type="entry name" value="Oxidoreductase molybdopterin-binding domain"/>
    <property type="match status" value="1"/>
</dbReference>
<dbReference type="PANTHER" id="PTHR19372:SF7">
    <property type="entry name" value="SULFITE OXIDASE, MITOCHONDRIAL"/>
    <property type="match status" value="1"/>
</dbReference>
<dbReference type="InterPro" id="IPR000572">
    <property type="entry name" value="OxRdtase_Mopterin-bd_dom"/>
</dbReference>
<feature type="compositionally biased region" description="Basic and acidic residues" evidence="1">
    <location>
        <begin position="8"/>
        <end position="20"/>
    </location>
</feature>
<dbReference type="InterPro" id="IPR036374">
    <property type="entry name" value="OxRdtase_Mopterin-bd_sf"/>
</dbReference>
<feature type="region of interest" description="Disordered" evidence="1">
    <location>
        <begin position="1"/>
        <end position="20"/>
    </location>
</feature>
<feature type="transmembrane region" description="Helical" evidence="2">
    <location>
        <begin position="182"/>
        <end position="200"/>
    </location>
</feature>
<comment type="caution">
    <text evidence="4">The sequence shown here is derived from an EMBL/GenBank/DDBJ whole genome shotgun (WGS) entry which is preliminary data.</text>
</comment>
<dbReference type="Pfam" id="PF00174">
    <property type="entry name" value="Oxidored_molyb"/>
    <property type="match status" value="1"/>
</dbReference>
<dbReference type="Gene3D" id="2.60.40.650">
    <property type="match status" value="1"/>
</dbReference>
<keyword evidence="5" id="KW-1185">Reference proteome</keyword>
<keyword evidence="2" id="KW-0812">Transmembrane</keyword>
<sequence length="530" mass="55831">MSSGRTLTRPDVDDNRRPSTHDGPAAVAGLIAVGAGLAIGELCAVPISENSSPFFGVGSTVVDHTPQAVREWAIGVFGTSDKTALFTGMALIIVVLAAATGVLERRRPPLGSVVIGVFAVLGVVAALNRAGSSGAYVIPSLLAGVVGIGVLRLLLRQLDAPQSSNGDEQQDDERQSGVPRRFVLTAAGIAVAAIAVGAIGRKLLADAARTVADRAGIKLPAPASPAPPIPAGVDIGVQGATSYVTDNASFYRIDTALQVPQLTTTDWKLRVHGLVDEEFTLTWDELLAMPMTERVVTLTCVSNEVGGDLIGNARWLGVPMKAILDRAGVRPGADMLLSTSSDGWTAGTPVSAITDKRDALLAVAMNGEPLPIEHGFPVRQVIPGLYGYVSATKWVTDWELTRFADAQAYWTTRGWSALGPIKLASRIDRPAGGSVKPGEVIIAGTAWAQHTGISAVQVRIDRGPWQDAQLATEYSIDTWRQWKFTWQATSGQHTVECRAIDKNGKAQTETEADPVPDGATGLDSRDYTVG</sequence>
<evidence type="ECO:0000256" key="2">
    <source>
        <dbReference type="SAM" id="Phobius"/>
    </source>
</evidence>
<dbReference type="RefSeq" id="WP_049699391.1">
    <property type="nucleotide sequence ID" value="NZ_JAQDQF010000007.1"/>
</dbReference>
<evidence type="ECO:0000259" key="3">
    <source>
        <dbReference type="Pfam" id="PF00174"/>
    </source>
</evidence>
<dbReference type="SUPFAM" id="SSF81296">
    <property type="entry name" value="E set domains"/>
    <property type="match status" value="1"/>
</dbReference>
<feature type="region of interest" description="Disordered" evidence="1">
    <location>
        <begin position="501"/>
        <end position="530"/>
    </location>
</feature>
<protein>
    <submittedName>
        <fullName evidence="4">Oxidoreductase</fullName>
    </submittedName>
</protein>